<feature type="transmembrane region" description="Helical" evidence="2">
    <location>
        <begin position="35"/>
        <end position="56"/>
    </location>
</feature>
<dbReference type="AlphaFoldDB" id="A0A060S674"/>
<evidence type="ECO:0000256" key="1">
    <source>
        <dbReference type="ARBA" id="ARBA00006242"/>
    </source>
</evidence>
<dbReference type="Gene3D" id="3.40.50.10490">
    <property type="entry name" value="Glucose-6-phosphate isomerase like protein, domain 1"/>
    <property type="match status" value="1"/>
</dbReference>
<dbReference type="PhylomeDB" id="A0A060S674"/>
<keyword evidence="2" id="KW-0812">Transmembrane</keyword>
<name>A0A060S674_PLARE</name>
<keyword evidence="2" id="KW-1133">Transmembrane helix</keyword>
<dbReference type="InterPro" id="IPR001865">
    <property type="entry name" value="Ribosomal_uS2"/>
</dbReference>
<sequence length="227" mass="27460">MFITFDNLLKSKIYIGNIYKNIYFENYKYIYKIKFNYCILNFTFIALYLYKLYLYIYNISFMNNKILFINNNNLIKNFTIKICNLTNNLYINKWVSGLLTNWFVLKKKIIIYIWVSIIIKNKYFNNILSKKCMYNLNIIYTKLYSKFNGIKNMINLPKYIFLTNFNKNLILKEILKLKLILISFINLSLDSSNINIKILGNYNNYKSLKLIYKIIYTSLIHSKIKNM</sequence>
<protein>
    <submittedName>
        <fullName evidence="3">Apicoplast ribosomal protein S2, putative</fullName>
    </submittedName>
</protein>
<keyword evidence="2" id="KW-0472">Membrane</keyword>
<gene>
    <name evidence="3" type="primary">RPS2</name>
    <name evidence="3" type="ORF">PRCDC_API04200</name>
</gene>
<dbReference type="PANTHER" id="PTHR12534:SF0">
    <property type="entry name" value="SMALL RIBOSOMAL SUBUNIT PROTEIN US2M"/>
    <property type="match status" value="1"/>
</dbReference>
<keyword evidence="3" id="KW-0687">Ribonucleoprotein</keyword>
<dbReference type="GO" id="GO:0003735">
    <property type="term" value="F:structural constituent of ribosome"/>
    <property type="evidence" value="ECO:0007669"/>
    <property type="project" value="InterPro"/>
</dbReference>
<dbReference type="VEuPathDB" id="PlasmoDB:PRCDC_API04200"/>
<comment type="similarity">
    <text evidence="1">Belongs to the universal ribosomal protein uS2 family.</text>
</comment>
<dbReference type="GO" id="GO:0005763">
    <property type="term" value="C:mitochondrial small ribosomal subunit"/>
    <property type="evidence" value="ECO:0007669"/>
    <property type="project" value="TreeGrafter"/>
</dbReference>
<dbReference type="PANTHER" id="PTHR12534">
    <property type="entry name" value="30S RIBOSOMAL PROTEIN S2 PROKARYOTIC AND ORGANELLAR"/>
    <property type="match status" value="1"/>
</dbReference>
<proteinExistence type="inferred from homology"/>
<evidence type="ECO:0000313" key="4">
    <source>
        <dbReference type="Proteomes" id="UP000027581"/>
    </source>
</evidence>
<dbReference type="Pfam" id="PF00318">
    <property type="entry name" value="Ribosomal_S2"/>
    <property type="match status" value="1"/>
</dbReference>
<reference evidence="3" key="2">
    <citation type="submission" date="2014-05" db="EMBL/GenBank/DDBJ databases">
        <title>The genome sequences of chimpanzee malaria parasites reveal the path to human adaptation.</title>
        <authorList>
            <person name="Otto T.D."/>
            <person name="Rayner J.C."/>
            <person name="Boehme U."/>
            <person name="Pain A."/>
            <person name="Spottiswoode N."/>
            <person name="Sanders M."/>
            <person name="Quail M."/>
            <person name="Ollomo B."/>
            <person name="Renaud F."/>
            <person name="Thomas A.W."/>
            <person name="Prugnolle F."/>
            <person name="Conway D.J."/>
            <person name="Newbold C."/>
            <person name="Berriman M."/>
        </authorList>
    </citation>
    <scope>NUCLEOTIDE SEQUENCE [LARGE SCALE GENOMIC DNA]</scope>
    <source>
        <strain evidence="3">CDC</strain>
    </source>
</reference>
<keyword evidence="3" id="KW-0689">Ribosomal protein</keyword>
<dbReference type="Gene3D" id="1.10.287.610">
    <property type="entry name" value="Helix hairpin bin"/>
    <property type="match status" value="1"/>
</dbReference>
<dbReference type="InterPro" id="IPR005706">
    <property type="entry name" value="Ribosomal_uS2_bac/mit/plastid"/>
</dbReference>
<dbReference type="Proteomes" id="UP000027581">
    <property type="component" value="Unassembled WGS sequence"/>
</dbReference>
<dbReference type="EMBL" id="HG810776">
    <property type="protein sequence ID" value="CDO67275.1"/>
    <property type="molecule type" value="Genomic_DNA"/>
</dbReference>
<dbReference type="GO" id="GO:0006412">
    <property type="term" value="P:translation"/>
    <property type="evidence" value="ECO:0007669"/>
    <property type="project" value="InterPro"/>
</dbReference>
<dbReference type="SUPFAM" id="SSF52313">
    <property type="entry name" value="Ribosomal protein S2"/>
    <property type="match status" value="1"/>
</dbReference>
<organism evidence="3 4">
    <name type="scientific">Plasmodium reichenowi</name>
    <dbReference type="NCBI Taxonomy" id="5854"/>
    <lineage>
        <taxon>Eukaryota</taxon>
        <taxon>Sar</taxon>
        <taxon>Alveolata</taxon>
        <taxon>Apicomplexa</taxon>
        <taxon>Aconoidasida</taxon>
        <taxon>Haemosporida</taxon>
        <taxon>Plasmodiidae</taxon>
        <taxon>Plasmodium</taxon>
        <taxon>Plasmodium (Laverania)</taxon>
    </lineage>
</organism>
<dbReference type="InterPro" id="IPR023591">
    <property type="entry name" value="Ribosomal_uS2_flav_dom_sf"/>
</dbReference>
<evidence type="ECO:0000313" key="3">
    <source>
        <dbReference type="EMBL" id="CDO67275.1"/>
    </source>
</evidence>
<keyword evidence="4" id="KW-1185">Reference proteome</keyword>
<dbReference type="HAMAP" id="MF_00291_B">
    <property type="entry name" value="Ribosomal_uS2_B"/>
    <property type="match status" value="1"/>
</dbReference>
<reference evidence="3" key="1">
    <citation type="submission" date="2014-01" db="EMBL/GenBank/DDBJ databases">
        <authorList>
            <person name="Aslett M."/>
        </authorList>
    </citation>
    <scope>NUCLEOTIDE SEQUENCE</scope>
    <source>
        <strain evidence="3">CDC</strain>
    </source>
</reference>
<accession>A0A060S674</accession>
<evidence type="ECO:0000256" key="2">
    <source>
        <dbReference type="SAM" id="Phobius"/>
    </source>
</evidence>